<feature type="domain" description="Ig-like" evidence="3">
    <location>
        <begin position="242"/>
        <end position="362"/>
    </location>
</feature>
<sequence>MCPGTMCVVLPHLQHLPCVSLPPSIEDFLSGPAAAHSRRLCLFSCKYFLLFLDLKDILMKMSHRTTCLWSFLVLSLCTVNCDVVYMKVGEQGKLSCKYYTEKQEVSWTFNSQLIGRESKTGASERGAAPMSSRSWFSRGSLSIKKVEESDAGKYSCKVQWNTQELSAMTYKCSAQPTGPFFLNEAVNIQCNVMDGAKVKWTCKSPSGHSHMASDSGSVKVTLVNISDGGKWECFFEENGQKPIYSLEITIIGLMPSGNVTVQEGESPILPCALQSKPGINLKPKNIIWKRLSPNSSPFLEAESSKEGALKKKPTNSPGDFKNVKFSAENLNYNFSVTLTNVKASQAGTYMCSVKFDNEKTIIHEMMLVIMDQDAPQGIYPGNSNNGSGVQSKATFMLGIELWIWIATGVGCVVLIILVSTAVILYQKRKRIKRKAKNMRSTKHPLMPRDYCHCNRGESGQPNGKQREHRHTSDARSSKESRPAQQRNRERQEKVP</sequence>
<dbReference type="SMART" id="SM00409">
    <property type="entry name" value="IG"/>
    <property type="match status" value="3"/>
</dbReference>
<dbReference type="Proteomes" id="UP000261540">
    <property type="component" value="Unplaced"/>
</dbReference>
<dbReference type="AlphaFoldDB" id="A0A3B3RC10"/>
<feature type="compositionally biased region" description="Basic and acidic residues" evidence="1">
    <location>
        <begin position="470"/>
        <end position="495"/>
    </location>
</feature>
<dbReference type="Pfam" id="PF13927">
    <property type="entry name" value="Ig_3"/>
    <property type="match status" value="1"/>
</dbReference>
<keyword evidence="5" id="KW-1185">Reference proteome</keyword>
<accession>A0A3B3RC10</accession>
<feature type="compositionally biased region" description="Basic residues" evidence="1">
    <location>
        <begin position="433"/>
        <end position="442"/>
    </location>
</feature>
<dbReference type="SUPFAM" id="SSF48726">
    <property type="entry name" value="Immunoglobulin"/>
    <property type="match status" value="2"/>
</dbReference>
<dbReference type="InterPro" id="IPR013783">
    <property type="entry name" value="Ig-like_fold"/>
</dbReference>
<dbReference type="InterPro" id="IPR036179">
    <property type="entry name" value="Ig-like_dom_sf"/>
</dbReference>
<dbReference type="PANTHER" id="PTHR11422:SF10">
    <property type="entry name" value="IG-LIKE DOMAIN-CONTAINING PROTEIN"/>
    <property type="match status" value="1"/>
</dbReference>
<dbReference type="GeneTree" id="ENSGT00510000054197"/>
<reference evidence="4" key="1">
    <citation type="submission" date="2025-08" db="UniProtKB">
        <authorList>
            <consortium name="Ensembl"/>
        </authorList>
    </citation>
    <scope>IDENTIFICATION</scope>
</reference>
<dbReference type="PROSITE" id="PS50835">
    <property type="entry name" value="IG_LIKE"/>
    <property type="match status" value="2"/>
</dbReference>
<keyword evidence="2" id="KW-0472">Membrane</keyword>
<keyword evidence="2" id="KW-0812">Transmembrane</keyword>
<evidence type="ECO:0000259" key="3">
    <source>
        <dbReference type="PROSITE" id="PS50835"/>
    </source>
</evidence>
<proteinExistence type="predicted"/>
<feature type="region of interest" description="Disordered" evidence="1">
    <location>
        <begin position="433"/>
        <end position="495"/>
    </location>
</feature>
<dbReference type="STRING" id="1676925.ENSPKIP00000015869"/>
<keyword evidence="2" id="KW-1133">Transmembrane helix</keyword>
<dbReference type="PANTHER" id="PTHR11422">
    <property type="entry name" value="T-CELL SURFACE GLYCOPROTEIN CD4"/>
    <property type="match status" value="1"/>
</dbReference>
<feature type="domain" description="Ig-like" evidence="3">
    <location>
        <begin position="89"/>
        <end position="166"/>
    </location>
</feature>
<dbReference type="KEGG" id="pki:111834622"/>
<dbReference type="InterPro" id="IPR007110">
    <property type="entry name" value="Ig-like_dom"/>
</dbReference>
<dbReference type="InterPro" id="IPR003599">
    <property type="entry name" value="Ig_sub"/>
</dbReference>
<evidence type="ECO:0000256" key="1">
    <source>
        <dbReference type="SAM" id="MobiDB-lite"/>
    </source>
</evidence>
<reference evidence="4" key="2">
    <citation type="submission" date="2025-09" db="UniProtKB">
        <authorList>
            <consortium name="Ensembl"/>
        </authorList>
    </citation>
    <scope>IDENTIFICATION</scope>
</reference>
<evidence type="ECO:0000313" key="5">
    <source>
        <dbReference type="Proteomes" id="UP000261540"/>
    </source>
</evidence>
<dbReference type="Gene3D" id="2.60.40.10">
    <property type="entry name" value="Immunoglobulins"/>
    <property type="match status" value="2"/>
</dbReference>
<dbReference type="Ensembl" id="ENSPKIT00000040346.1">
    <property type="protein sequence ID" value="ENSPKIP00000015869.1"/>
    <property type="gene ID" value="ENSPKIG00000002412.1"/>
</dbReference>
<dbReference type="OrthoDB" id="6159398at2759"/>
<name>A0A3B3RC10_9TELE</name>
<evidence type="ECO:0000256" key="2">
    <source>
        <dbReference type="SAM" id="Phobius"/>
    </source>
</evidence>
<dbReference type="InterPro" id="IPR013106">
    <property type="entry name" value="Ig_V-set"/>
</dbReference>
<organism evidence="4 5">
    <name type="scientific">Paramormyrops kingsleyae</name>
    <dbReference type="NCBI Taxonomy" id="1676925"/>
    <lineage>
        <taxon>Eukaryota</taxon>
        <taxon>Metazoa</taxon>
        <taxon>Chordata</taxon>
        <taxon>Craniata</taxon>
        <taxon>Vertebrata</taxon>
        <taxon>Euteleostomi</taxon>
        <taxon>Actinopterygii</taxon>
        <taxon>Neopterygii</taxon>
        <taxon>Teleostei</taxon>
        <taxon>Osteoglossocephala</taxon>
        <taxon>Osteoglossomorpha</taxon>
        <taxon>Osteoglossiformes</taxon>
        <taxon>Mormyridae</taxon>
        <taxon>Paramormyrops</taxon>
    </lineage>
</organism>
<dbReference type="CDD" id="cd00096">
    <property type="entry name" value="Ig"/>
    <property type="match status" value="1"/>
</dbReference>
<protein>
    <submittedName>
        <fullName evidence="4">Uncharacterized LOC111834622</fullName>
    </submittedName>
</protein>
<evidence type="ECO:0000313" key="4">
    <source>
        <dbReference type="Ensembl" id="ENSPKIP00000015869.1"/>
    </source>
</evidence>
<dbReference type="Pfam" id="PF07686">
    <property type="entry name" value="V-set"/>
    <property type="match status" value="1"/>
</dbReference>
<feature type="transmembrane region" description="Helical" evidence="2">
    <location>
        <begin position="401"/>
        <end position="425"/>
    </location>
</feature>